<dbReference type="EMBL" id="BQNB010020539">
    <property type="protein sequence ID" value="GJT97069.1"/>
    <property type="molecule type" value="Genomic_DNA"/>
</dbReference>
<dbReference type="Proteomes" id="UP001151760">
    <property type="component" value="Unassembled WGS sequence"/>
</dbReference>
<evidence type="ECO:0000313" key="1">
    <source>
        <dbReference type="EMBL" id="GJT97069.1"/>
    </source>
</evidence>
<sequence length="239" mass="26776">MPLDTRKPLSEGYIPGDKLVSWMSKETKLALAILQRRQRRGIILQVVLNSMWNRTHFLRLWNSTTTKYRCTANSHSASEQYQATPNNILEQSTSKLDGNPDLSSINNALVGDLRDSNESNCEQLDIDLGAIMNITVLAAFPYVSIYQLADNEPVAPYVVNGQPFDKGYYLQMCLRHPNNNPALKDVVNSFVVAVLLYNLQGSRTLWEKISQEMSSLKGINNRSATTQKGITPGCNRSLP</sequence>
<reference evidence="1" key="2">
    <citation type="submission" date="2022-01" db="EMBL/GenBank/DDBJ databases">
        <authorList>
            <person name="Yamashiro T."/>
            <person name="Shiraishi A."/>
            <person name="Satake H."/>
            <person name="Nakayama K."/>
        </authorList>
    </citation>
    <scope>NUCLEOTIDE SEQUENCE</scope>
</reference>
<gene>
    <name evidence="1" type="ORF">Tco_1092587</name>
</gene>
<keyword evidence="2" id="KW-1185">Reference proteome</keyword>
<organism evidence="1 2">
    <name type="scientific">Tanacetum coccineum</name>
    <dbReference type="NCBI Taxonomy" id="301880"/>
    <lineage>
        <taxon>Eukaryota</taxon>
        <taxon>Viridiplantae</taxon>
        <taxon>Streptophyta</taxon>
        <taxon>Embryophyta</taxon>
        <taxon>Tracheophyta</taxon>
        <taxon>Spermatophyta</taxon>
        <taxon>Magnoliopsida</taxon>
        <taxon>eudicotyledons</taxon>
        <taxon>Gunneridae</taxon>
        <taxon>Pentapetalae</taxon>
        <taxon>asterids</taxon>
        <taxon>campanulids</taxon>
        <taxon>Asterales</taxon>
        <taxon>Asteraceae</taxon>
        <taxon>Asteroideae</taxon>
        <taxon>Anthemideae</taxon>
        <taxon>Anthemidinae</taxon>
        <taxon>Tanacetum</taxon>
    </lineage>
</organism>
<evidence type="ECO:0000313" key="2">
    <source>
        <dbReference type="Proteomes" id="UP001151760"/>
    </source>
</evidence>
<name>A0ABQ5IBK6_9ASTR</name>
<reference evidence="1" key="1">
    <citation type="journal article" date="2022" name="Int. J. Mol. Sci.">
        <title>Draft Genome of Tanacetum Coccineum: Genomic Comparison of Closely Related Tanacetum-Family Plants.</title>
        <authorList>
            <person name="Yamashiro T."/>
            <person name="Shiraishi A."/>
            <person name="Nakayama K."/>
            <person name="Satake H."/>
        </authorList>
    </citation>
    <scope>NUCLEOTIDE SEQUENCE</scope>
</reference>
<comment type="caution">
    <text evidence="1">The sequence shown here is derived from an EMBL/GenBank/DDBJ whole genome shotgun (WGS) entry which is preliminary data.</text>
</comment>
<proteinExistence type="predicted"/>
<protein>
    <submittedName>
        <fullName evidence="1">Uncharacterized protein</fullName>
    </submittedName>
</protein>
<accession>A0ABQ5IBK6</accession>